<proteinExistence type="inferred from homology"/>
<dbReference type="SUPFAM" id="SSF69765">
    <property type="entry name" value="IpsF-like"/>
    <property type="match status" value="1"/>
</dbReference>
<keyword evidence="5 8" id="KW-0479">Metal-binding</keyword>
<feature type="binding site" evidence="8">
    <location>
        <begin position="11"/>
        <end position="13"/>
    </location>
    <ligand>
        <name>4-CDP-2-C-methyl-D-erythritol 2-phosphate</name>
        <dbReference type="ChEBI" id="CHEBI:57919"/>
    </ligand>
</feature>
<feature type="binding site" evidence="8">
    <location>
        <position position="45"/>
    </location>
    <ligand>
        <name>a divalent metal cation</name>
        <dbReference type="ChEBI" id="CHEBI:60240"/>
    </ligand>
</feature>
<reference evidence="11 12" key="1">
    <citation type="submission" date="2018-05" db="EMBL/GenBank/DDBJ databases">
        <title>Rhodohalobacter halophilus gen. nov., sp. nov., a moderately halophilic member of the family Balneolaceae.</title>
        <authorList>
            <person name="Liu Z.-W."/>
        </authorList>
    </citation>
    <scope>NUCLEOTIDE SEQUENCE [LARGE SCALE GENOMIC DNA]</scope>
    <source>
        <strain evidence="11 12">8A47</strain>
    </source>
</reference>
<feature type="binding site" evidence="8">
    <location>
        <position position="13"/>
    </location>
    <ligand>
        <name>a divalent metal cation</name>
        <dbReference type="ChEBI" id="CHEBI:60240"/>
    </ligand>
</feature>
<feature type="binding site" evidence="8">
    <location>
        <begin position="59"/>
        <end position="61"/>
    </location>
    <ligand>
        <name>4-CDP-2-C-methyl-D-erythritol 2-phosphate</name>
        <dbReference type="ChEBI" id="CHEBI:57919"/>
    </ligand>
</feature>
<dbReference type="Pfam" id="PF02542">
    <property type="entry name" value="YgbB"/>
    <property type="match status" value="1"/>
</dbReference>
<evidence type="ECO:0000256" key="2">
    <source>
        <dbReference type="ARBA" id="ARBA00004709"/>
    </source>
</evidence>
<evidence type="ECO:0000313" key="11">
    <source>
        <dbReference type="EMBL" id="PWN05229.1"/>
    </source>
</evidence>
<sequence length="163" mass="17946">MDTFRIGFGYDVHRFTEGEALLMGGVKIPFHQKLEGHSDADVLLHAITDGLLGAAALGDIGSHFPDTDPAYKDADSRVLLRKSYQLVKEKGYELGNLDATIIAERPKFRPYIDSMRSSLAENLDCDADRVSIKATTNERMGFAGRQEGIAVHAVVLIKRINEA</sequence>
<evidence type="ECO:0000259" key="10">
    <source>
        <dbReference type="Pfam" id="PF02542"/>
    </source>
</evidence>
<keyword evidence="6 8" id="KW-0414">Isoprene biosynthesis</keyword>
<dbReference type="CDD" id="cd00554">
    <property type="entry name" value="MECDP_synthase"/>
    <property type="match status" value="1"/>
</dbReference>
<comment type="cofactor">
    <cofactor evidence="8">
        <name>a divalent metal cation</name>
        <dbReference type="ChEBI" id="CHEBI:60240"/>
    </cofactor>
    <text evidence="8">Binds 1 divalent metal cation per subunit.</text>
</comment>
<evidence type="ECO:0000256" key="6">
    <source>
        <dbReference type="ARBA" id="ARBA00023229"/>
    </source>
</evidence>
<gene>
    <name evidence="8" type="primary">ispF</name>
    <name evidence="11" type="ORF">DDZ15_16010</name>
</gene>
<name>A0A316TPV2_9BACT</name>
<evidence type="ECO:0000256" key="4">
    <source>
        <dbReference type="ARBA" id="ARBA00012579"/>
    </source>
</evidence>
<dbReference type="InterPro" id="IPR036571">
    <property type="entry name" value="MECDP_synthase_sf"/>
</dbReference>
<comment type="caution">
    <text evidence="8">Lacks conserved residue(s) required for the propagation of feature annotation.</text>
</comment>
<evidence type="ECO:0000256" key="8">
    <source>
        <dbReference type="HAMAP-Rule" id="MF_00107"/>
    </source>
</evidence>
<comment type="similarity">
    <text evidence="3 8 9">Belongs to the IspF family.</text>
</comment>
<evidence type="ECO:0000256" key="5">
    <source>
        <dbReference type="ARBA" id="ARBA00022723"/>
    </source>
</evidence>
<dbReference type="EMBL" id="QGGB01000011">
    <property type="protein sequence ID" value="PWN05229.1"/>
    <property type="molecule type" value="Genomic_DNA"/>
</dbReference>
<dbReference type="PROSITE" id="PS01350">
    <property type="entry name" value="ISPF"/>
    <property type="match status" value="1"/>
</dbReference>
<dbReference type="InterPro" id="IPR003526">
    <property type="entry name" value="MECDP_synthase"/>
</dbReference>
<dbReference type="HAMAP" id="MF_00107">
    <property type="entry name" value="IspF"/>
    <property type="match status" value="1"/>
</dbReference>
<comment type="caution">
    <text evidence="11">The sequence shown here is derived from an EMBL/GenBank/DDBJ whole genome shotgun (WGS) entry which is preliminary data.</text>
</comment>
<comment type="catalytic activity">
    <reaction evidence="1 8 9">
        <text>4-CDP-2-C-methyl-D-erythritol 2-phosphate = 2-C-methyl-D-erythritol 2,4-cyclic diphosphate + CMP</text>
        <dbReference type="Rhea" id="RHEA:23864"/>
        <dbReference type="ChEBI" id="CHEBI:57919"/>
        <dbReference type="ChEBI" id="CHEBI:58483"/>
        <dbReference type="ChEBI" id="CHEBI:60377"/>
        <dbReference type="EC" id="4.6.1.12"/>
    </reaction>
</comment>
<evidence type="ECO:0000256" key="3">
    <source>
        <dbReference type="ARBA" id="ARBA00008480"/>
    </source>
</evidence>
<feature type="binding site" evidence="8">
    <location>
        <begin position="37"/>
        <end position="38"/>
    </location>
    <ligand>
        <name>4-CDP-2-C-methyl-D-erythritol 2-phosphate</name>
        <dbReference type="ChEBI" id="CHEBI:57919"/>
    </ligand>
</feature>
<comment type="pathway">
    <text evidence="2 8">Isoprenoid biosynthesis; isopentenyl diphosphate biosynthesis via DXP pathway; isopentenyl diphosphate from 1-deoxy-D-xylulose 5-phosphate: step 4/6.</text>
</comment>
<comment type="function">
    <text evidence="8">Involved in the biosynthesis of isopentenyl diphosphate (IPP) and dimethylallyl diphosphate (DMAPP), two major building blocks of isoprenoid compounds. Catalyzes the conversion of 4-diphosphocytidyl-2-C-methyl-D-erythritol 2-phosphate (CDP-ME2P) to 2-C-methyl-D-erythritol 2,4-cyclodiphosphate (ME-CPP) with a corresponding release of cytidine 5-monophosphate (CMP).</text>
</comment>
<feature type="binding site" evidence="8">
    <location>
        <position position="11"/>
    </location>
    <ligand>
        <name>a divalent metal cation</name>
        <dbReference type="ChEBI" id="CHEBI:60240"/>
    </ligand>
</feature>
<accession>A0A316TPV2</accession>
<dbReference type="Proteomes" id="UP000245533">
    <property type="component" value="Unassembled WGS sequence"/>
</dbReference>
<evidence type="ECO:0000313" key="12">
    <source>
        <dbReference type="Proteomes" id="UP000245533"/>
    </source>
</evidence>
<comment type="subunit">
    <text evidence="8">Homotrimer.</text>
</comment>
<dbReference type="RefSeq" id="WP_109648138.1">
    <property type="nucleotide sequence ID" value="NZ_QGGB01000011.1"/>
</dbReference>
<evidence type="ECO:0000256" key="1">
    <source>
        <dbReference type="ARBA" id="ARBA00000200"/>
    </source>
</evidence>
<dbReference type="Gene3D" id="3.30.1330.50">
    <property type="entry name" value="2-C-methyl-D-erythritol 2,4-cyclodiphosphate synthase"/>
    <property type="match status" value="1"/>
</dbReference>
<dbReference type="FunFam" id="3.30.1330.50:FF:000001">
    <property type="entry name" value="2-C-methyl-D-erythritol 2,4-cyclodiphosphate synthase"/>
    <property type="match status" value="1"/>
</dbReference>
<dbReference type="AlphaFoldDB" id="A0A316TPV2"/>
<feature type="binding site" evidence="8">
    <location>
        <begin position="64"/>
        <end position="68"/>
    </location>
    <ligand>
        <name>4-CDP-2-C-methyl-D-erythritol 2-phosphate</name>
        <dbReference type="ChEBI" id="CHEBI:57919"/>
    </ligand>
</feature>
<organism evidence="11 12">
    <name type="scientific">Rhodohalobacter mucosus</name>
    <dbReference type="NCBI Taxonomy" id="2079485"/>
    <lineage>
        <taxon>Bacteria</taxon>
        <taxon>Pseudomonadati</taxon>
        <taxon>Balneolota</taxon>
        <taxon>Balneolia</taxon>
        <taxon>Balneolales</taxon>
        <taxon>Balneolaceae</taxon>
        <taxon>Rhodohalobacter</taxon>
    </lineage>
</organism>
<feature type="binding site" evidence="8">
    <location>
        <position position="142"/>
    </location>
    <ligand>
        <name>4-CDP-2-C-methyl-D-erythritol 2-phosphate</name>
        <dbReference type="ChEBI" id="CHEBI:57919"/>
    </ligand>
</feature>
<dbReference type="InterPro" id="IPR020555">
    <property type="entry name" value="MECDP_synthase_CS"/>
</dbReference>
<feature type="domain" description="2-C-methyl-D-erythritol 2,4-cyclodiphosphate synthase" evidence="10">
    <location>
        <begin position="4"/>
        <end position="157"/>
    </location>
</feature>
<feature type="site" description="Transition state stabilizer" evidence="8">
    <location>
        <position position="136"/>
    </location>
</feature>
<dbReference type="OrthoDB" id="9804336at2"/>
<protein>
    <recommendedName>
        <fullName evidence="4 8">2-C-methyl-D-erythritol 2,4-cyclodiphosphate synthase</fullName>
        <shortName evidence="8">MECDP-synthase</shortName>
        <shortName evidence="8">MECPP-synthase</shortName>
        <shortName evidence="8">MECPS</shortName>
        <ecNumber evidence="4 8">4.6.1.12</ecNumber>
    </recommendedName>
</protein>
<feature type="binding site" evidence="8">
    <location>
        <position position="145"/>
    </location>
    <ligand>
        <name>4-CDP-2-C-methyl-D-erythritol 2-phosphate</name>
        <dbReference type="ChEBI" id="CHEBI:57919"/>
    </ligand>
</feature>
<dbReference type="NCBIfam" id="TIGR00151">
    <property type="entry name" value="ispF"/>
    <property type="match status" value="1"/>
</dbReference>
<keyword evidence="7 8" id="KW-0456">Lyase</keyword>
<evidence type="ECO:0000256" key="9">
    <source>
        <dbReference type="RuleBase" id="RU004395"/>
    </source>
</evidence>
<dbReference type="GO" id="GO:0008685">
    <property type="term" value="F:2-C-methyl-D-erythritol 2,4-cyclodiphosphate synthase activity"/>
    <property type="evidence" value="ECO:0007669"/>
    <property type="project" value="UniProtKB-UniRule"/>
</dbReference>
<evidence type="ECO:0000256" key="7">
    <source>
        <dbReference type="ARBA" id="ARBA00023239"/>
    </source>
</evidence>
<dbReference type="PANTHER" id="PTHR43181">
    <property type="entry name" value="2-C-METHYL-D-ERYTHRITOL 2,4-CYCLODIPHOSPHATE SYNTHASE, CHLOROPLASTIC"/>
    <property type="match status" value="1"/>
</dbReference>
<dbReference type="GO" id="GO:0046872">
    <property type="term" value="F:metal ion binding"/>
    <property type="evidence" value="ECO:0007669"/>
    <property type="project" value="UniProtKB-KW"/>
</dbReference>
<dbReference type="GO" id="GO:0019288">
    <property type="term" value="P:isopentenyl diphosphate biosynthetic process, methylerythritol 4-phosphate pathway"/>
    <property type="evidence" value="ECO:0007669"/>
    <property type="project" value="UniProtKB-UniRule"/>
</dbReference>
<dbReference type="PANTHER" id="PTHR43181:SF1">
    <property type="entry name" value="2-C-METHYL-D-ERYTHRITOL 2,4-CYCLODIPHOSPHATE SYNTHASE, CHLOROPLASTIC"/>
    <property type="match status" value="1"/>
</dbReference>
<dbReference type="GO" id="GO:0016114">
    <property type="term" value="P:terpenoid biosynthetic process"/>
    <property type="evidence" value="ECO:0007669"/>
    <property type="project" value="InterPro"/>
</dbReference>
<feature type="binding site" evidence="8">
    <location>
        <begin position="135"/>
        <end position="138"/>
    </location>
    <ligand>
        <name>4-CDP-2-C-methyl-D-erythritol 2-phosphate</name>
        <dbReference type="ChEBI" id="CHEBI:57919"/>
    </ligand>
</feature>
<feature type="site" description="Transition state stabilizer" evidence="8">
    <location>
        <position position="37"/>
    </location>
</feature>
<keyword evidence="12" id="KW-1185">Reference proteome</keyword>
<dbReference type="EC" id="4.6.1.12" evidence="4 8"/>
<dbReference type="UniPathway" id="UPA00056">
    <property type="reaction ID" value="UER00095"/>
</dbReference>